<keyword evidence="4" id="KW-1185">Reference proteome</keyword>
<evidence type="ECO:0000313" key="4">
    <source>
        <dbReference type="Proteomes" id="UP000299102"/>
    </source>
</evidence>
<proteinExistence type="predicted"/>
<protein>
    <submittedName>
        <fullName evidence="3">Uncharacterized protein</fullName>
    </submittedName>
</protein>
<sequence length="74" mass="8604">MARRRATGAGTGRPPDAPAHAHWRTASRMREIFWFDLFLILVCSSRASYVFIGSLITYIERVKYIQGNLFWELK</sequence>
<accession>A0A4C1ZBN9</accession>
<dbReference type="AlphaFoldDB" id="A0A4C1ZBN9"/>
<gene>
    <name evidence="3" type="ORF">EVAR_55817_1</name>
</gene>
<evidence type="ECO:0000256" key="1">
    <source>
        <dbReference type="SAM" id="MobiDB-lite"/>
    </source>
</evidence>
<evidence type="ECO:0000313" key="3">
    <source>
        <dbReference type="EMBL" id="GBP85238.1"/>
    </source>
</evidence>
<name>A0A4C1ZBN9_EUMVA</name>
<feature type="region of interest" description="Disordered" evidence="1">
    <location>
        <begin position="1"/>
        <end position="20"/>
    </location>
</feature>
<dbReference type="EMBL" id="BGZK01001724">
    <property type="protein sequence ID" value="GBP85238.1"/>
    <property type="molecule type" value="Genomic_DNA"/>
</dbReference>
<evidence type="ECO:0000256" key="2">
    <source>
        <dbReference type="SAM" id="Phobius"/>
    </source>
</evidence>
<comment type="caution">
    <text evidence="3">The sequence shown here is derived from an EMBL/GenBank/DDBJ whole genome shotgun (WGS) entry which is preliminary data.</text>
</comment>
<dbReference type="Proteomes" id="UP000299102">
    <property type="component" value="Unassembled WGS sequence"/>
</dbReference>
<feature type="transmembrane region" description="Helical" evidence="2">
    <location>
        <begin position="32"/>
        <end position="59"/>
    </location>
</feature>
<keyword evidence="2" id="KW-1133">Transmembrane helix</keyword>
<keyword evidence="2" id="KW-0472">Membrane</keyword>
<reference evidence="3 4" key="1">
    <citation type="journal article" date="2019" name="Commun. Biol.">
        <title>The bagworm genome reveals a unique fibroin gene that provides high tensile strength.</title>
        <authorList>
            <person name="Kono N."/>
            <person name="Nakamura H."/>
            <person name="Ohtoshi R."/>
            <person name="Tomita M."/>
            <person name="Numata K."/>
            <person name="Arakawa K."/>
        </authorList>
    </citation>
    <scope>NUCLEOTIDE SEQUENCE [LARGE SCALE GENOMIC DNA]</scope>
</reference>
<keyword evidence="2" id="KW-0812">Transmembrane</keyword>
<organism evidence="3 4">
    <name type="scientific">Eumeta variegata</name>
    <name type="common">Bagworm moth</name>
    <name type="synonym">Eumeta japonica</name>
    <dbReference type="NCBI Taxonomy" id="151549"/>
    <lineage>
        <taxon>Eukaryota</taxon>
        <taxon>Metazoa</taxon>
        <taxon>Ecdysozoa</taxon>
        <taxon>Arthropoda</taxon>
        <taxon>Hexapoda</taxon>
        <taxon>Insecta</taxon>
        <taxon>Pterygota</taxon>
        <taxon>Neoptera</taxon>
        <taxon>Endopterygota</taxon>
        <taxon>Lepidoptera</taxon>
        <taxon>Glossata</taxon>
        <taxon>Ditrysia</taxon>
        <taxon>Tineoidea</taxon>
        <taxon>Psychidae</taxon>
        <taxon>Oiketicinae</taxon>
        <taxon>Eumeta</taxon>
    </lineage>
</organism>